<evidence type="ECO:0000259" key="1">
    <source>
        <dbReference type="Pfam" id="PF00675"/>
    </source>
</evidence>
<dbReference type="Pfam" id="PF00675">
    <property type="entry name" value="Peptidase_M16"/>
    <property type="match status" value="2"/>
</dbReference>
<dbReference type="Gene3D" id="3.30.830.10">
    <property type="entry name" value="Metalloenzyme, LuxS/M16 peptidase-like"/>
    <property type="match status" value="4"/>
</dbReference>
<name>A0A5C6QP62_9GAMM</name>
<evidence type="ECO:0000313" key="4">
    <source>
        <dbReference type="EMBL" id="TWX70567.1"/>
    </source>
</evidence>
<dbReference type="SUPFAM" id="SSF63411">
    <property type="entry name" value="LuxS/MPP-like metallohydrolase"/>
    <property type="match status" value="4"/>
</dbReference>
<dbReference type="Pfam" id="PF05193">
    <property type="entry name" value="Peptidase_M16_C"/>
    <property type="match status" value="2"/>
</dbReference>
<dbReference type="Proteomes" id="UP000321917">
    <property type="component" value="Unassembled WGS sequence"/>
</dbReference>
<dbReference type="EMBL" id="VOLQ01000004">
    <property type="protein sequence ID" value="TWX70567.1"/>
    <property type="molecule type" value="Genomic_DNA"/>
</dbReference>
<evidence type="ECO:0000313" key="6">
    <source>
        <dbReference type="Proteomes" id="UP000321917"/>
    </source>
</evidence>
<accession>A0A5C6QP62</accession>
<dbReference type="OrthoDB" id="9811314at2"/>
<dbReference type="AlphaFoldDB" id="A0A5C6QP62"/>
<comment type="caution">
    <text evidence="4">The sequence shown here is derived from an EMBL/GenBank/DDBJ whole genome shotgun (WGS) entry which is preliminary data.</text>
</comment>
<dbReference type="GO" id="GO:0046872">
    <property type="term" value="F:metal ion binding"/>
    <property type="evidence" value="ECO:0007669"/>
    <property type="project" value="InterPro"/>
</dbReference>
<dbReference type="EMBL" id="VOLR01000004">
    <property type="protein sequence ID" value="TWX62165.1"/>
    <property type="molecule type" value="Genomic_DNA"/>
</dbReference>
<dbReference type="InterPro" id="IPR011765">
    <property type="entry name" value="Pept_M16_N"/>
</dbReference>
<dbReference type="PANTHER" id="PTHR11851">
    <property type="entry name" value="METALLOPROTEASE"/>
    <property type="match status" value="1"/>
</dbReference>
<reference evidence="4 6" key="1">
    <citation type="submission" date="2019-07" db="EMBL/GenBank/DDBJ databases">
        <title>Genomes of sea-ice associated Colwellia species.</title>
        <authorList>
            <person name="Bowman J.P."/>
        </authorList>
    </citation>
    <scope>NUCLEOTIDE SEQUENCE [LARGE SCALE GENOMIC DNA]</scope>
    <source>
        <strain evidence="3 5">ACAM 607</strain>
        <strain evidence="4 6">IC036</strain>
    </source>
</reference>
<dbReference type="InterPro" id="IPR050361">
    <property type="entry name" value="MPP/UQCRC_Complex"/>
</dbReference>
<feature type="domain" description="Peptidase M16 C-terminal" evidence="2">
    <location>
        <begin position="219"/>
        <end position="394"/>
    </location>
</feature>
<organism evidence="4 6">
    <name type="scientific">Colwellia hornerae</name>
    <dbReference type="NCBI Taxonomy" id="89402"/>
    <lineage>
        <taxon>Bacteria</taxon>
        <taxon>Pseudomonadati</taxon>
        <taxon>Pseudomonadota</taxon>
        <taxon>Gammaproteobacteria</taxon>
        <taxon>Alteromonadales</taxon>
        <taxon>Colwelliaceae</taxon>
        <taxon>Colwellia</taxon>
    </lineage>
</organism>
<evidence type="ECO:0000313" key="5">
    <source>
        <dbReference type="Proteomes" id="UP000321525"/>
    </source>
</evidence>
<proteinExistence type="predicted"/>
<evidence type="ECO:0000259" key="2">
    <source>
        <dbReference type="Pfam" id="PF05193"/>
    </source>
</evidence>
<evidence type="ECO:0000313" key="3">
    <source>
        <dbReference type="EMBL" id="TWX62165.1"/>
    </source>
</evidence>
<dbReference type="Proteomes" id="UP000321525">
    <property type="component" value="Unassembled WGS sequence"/>
</dbReference>
<feature type="domain" description="Peptidase M16 N-terminal" evidence="1">
    <location>
        <begin position="60"/>
        <end position="184"/>
    </location>
</feature>
<feature type="domain" description="Peptidase M16 N-terminal" evidence="1">
    <location>
        <begin position="543"/>
        <end position="680"/>
    </location>
</feature>
<sequence>MKWAALSFSLLTVLSNTGCNTAEKSVDSVKISQQSDKTTVVDNAINIEYSKFVLANGLEVVLHIDRSDPVVAVALTAHVGSARETQGRTGFAHLFEHLLFLESENLGKGGLDKMSARIGGSGANGSTSRDRTNYYQTVPNDALEKMIWAEADKLGFFINTVTEQVLAKEKQVVKNEKRQSYDNRPYGHTQYVIDKNLYPENHPYNWQVIGSLSDLQNSTLQDVKDFFKSWYVPNNVTLVIAGDFDAAQAKAWVHKYFDEIKAGNEITPLAKQAAKLTKTKKIYHEDNFAKLPELSLTWPTVPQYHSDSYALNVLVQLLSDGKKALLNQKLIDQLTLTSRVTMSHYQSELAGQLMVKVRGFEKTNLNQIDQAISQALSEFEEKGFSDEDLATIKAGQETAFYRGLSSVLGKGFKLAQYNIFTKDPGFINQEAKNILAVNKADVLRVYYQYIKDKSFVATSFVPKGQKNLALDSSIKAQIIEEKIIANAEQSFDAAQQSSYVKTPSSFDRASEPKYGKAPTLSVPKVWQSQLSNGLHFYGIKNSEVPLVQLEITFAGGLLFDDAQKVGVANLVAEMMNKGTQHKSPQQLEEAINKLGATISIYATQESIKLSASTLARNYQATVDLITEMLVAPRWDEKEFALTKQDIISQIIQQQTNPNQLANNQMNTLLYDQTNILSNNLLGTLPSVEKITLTDLKVFYKAKLSPNLTDIHIVGDIDEKSVLTAFKQLEHNWLNNKAVLPKALPAALPTTSKIYFYDVPDAKQSQLRIGFPALKAMHKDFYSAQVMNYILGGGSFASKLTQELREGKGYTYGVRSSFSGSKSSGEFIISSGVRTNVTLEAMALIKSLVENYQTDFTEQDLATTKSYYLKSNARKFETYNAKLTMLENISQYNLPINYVLARAKSVESLTLAAIKSLANQHLHHQQMIYLVVGDAKSQLPRLTALGLGDPVLLNTN</sequence>
<protein>
    <submittedName>
        <fullName evidence="4">Insulinase family protein</fullName>
    </submittedName>
</protein>
<feature type="domain" description="Peptidase M16 C-terminal" evidence="2">
    <location>
        <begin position="689"/>
        <end position="865"/>
    </location>
</feature>
<dbReference type="InterPro" id="IPR011249">
    <property type="entry name" value="Metalloenz_LuxS/M16"/>
</dbReference>
<keyword evidence="5" id="KW-1185">Reference proteome</keyword>
<dbReference type="RefSeq" id="WP_146798281.1">
    <property type="nucleotide sequence ID" value="NZ_VOLP01000005.1"/>
</dbReference>
<dbReference type="InterPro" id="IPR007863">
    <property type="entry name" value="Peptidase_M16_C"/>
</dbReference>
<gene>
    <name evidence="3" type="ORF">ESZ26_04130</name>
    <name evidence="4" type="ORF">ESZ27_03385</name>
</gene>